<dbReference type="NCBIfam" id="TIGR01727">
    <property type="entry name" value="oligo_HPY"/>
    <property type="match status" value="1"/>
</dbReference>
<evidence type="ECO:0000313" key="7">
    <source>
        <dbReference type="EMBL" id="MXY32565.1"/>
    </source>
</evidence>
<evidence type="ECO:0000259" key="6">
    <source>
        <dbReference type="PROSITE" id="PS50893"/>
    </source>
</evidence>
<evidence type="ECO:0000256" key="3">
    <source>
        <dbReference type="ARBA" id="ARBA00022448"/>
    </source>
</evidence>
<dbReference type="SUPFAM" id="SSF52540">
    <property type="entry name" value="P-loop containing nucleoside triphosphate hydrolases"/>
    <property type="match status" value="2"/>
</dbReference>
<name>A0A6B0XW67_9RHOB</name>
<comment type="similarity">
    <text evidence="2">Belongs to the ABC transporter superfamily.</text>
</comment>
<dbReference type="InterPro" id="IPR003439">
    <property type="entry name" value="ABC_transporter-like_ATP-bd"/>
</dbReference>
<dbReference type="GO" id="GO:0055085">
    <property type="term" value="P:transmembrane transport"/>
    <property type="evidence" value="ECO:0007669"/>
    <property type="project" value="UniProtKB-ARBA"/>
</dbReference>
<dbReference type="InterPro" id="IPR013563">
    <property type="entry name" value="Oligopep_ABC_C"/>
</dbReference>
<proteinExistence type="inferred from homology"/>
<gene>
    <name evidence="7" type="ORF">F4Y60_00425</name>
</gene>
<dbReference type="PROSITE" id="PS00211">
    <property type="entry name" value="ABC_TRANSPORTER_1"/>
    <property type="match status" value="1"/>
</dbReference>
<dbReference type="InterPro" id="IPR050319">
    <property type="entry name" value="ABC_transp_ATP-bind"/>
</dbReference>
<dbReference type="GO" id="GO:0016887">
    <property type="term" value="F:ATP hydrolysis activity"/>
    <property type="evidence" value="ECO:0007669"/>
    <property type="project" value="InterPro"/>
</dbReference>
<sequence length="493" mass="53585">NTVARLRNASLGEAREIALDLLRRVEMPDPEERFHSYPFQLSGGQNQRVMIALALAGRPDLLFADEPTTALDVTVQSQILELIKSLRDETEMGVVFVTHDLGVVKEVCDTVAVMYSGRIVEYGSVNRIMNAPRHPYTLGLIDSMPTLSGHVPEGIEGQVPPPDKRPAGCAFAPRCHRAQERCGLQRPTCTPGDGSETVACFFPLEAELDRTERSEHRLHSRPAPVADADALLALNDASCDYATRRGMFRAVSGITLSLMDGDSLAVIGESGSGKSTIGKLMLGIEPTSEGTAAFDGRPVPVLGTADHVPFARKVQLVPQNPFLSLDPRATIGSQIEEPLEIHGIGTRRERHARQFELLDAVGLNPGLATRYPHEISGGQCQRAVIARALALQPRVLVCDEATASLDVSVQARIIELLRELRGTHNLSIVFITHDLRLARSLCDHVAVMRSGQLVEHGRSSAVFGAPQHPYTVQLLASMPDVETAATRPQEVMQ</sequence>
<reference evidence="7" key="1">
    <citation type="submission" date="2019-09" db="EMBL/GenBank/DDBJ databases">
        <title>Characterisation of the sponge microbiome using genome-centric metagenomics.</title>
        <authorList>
            <person name="Engelberts J.P."/>
            <person name="Robbins S.J."/>
            <person name="De Goeij J.M."/>
            <person name="Aranda M."/>
            <person name="Bell S.C."/>
            <person name="Webster N.S."/>
        </authorList>
    </citation>
    <scope>NUCLEOTIDE SEQUENCE</scope>
    <source>
        <strain evidence="7">SB0664_bin_43</strain>
    </source>
</reference>
<evidence type="ECO:0000256" key="5">
    <source>
        <dbReference type="ARBA" id="ARBA00022840"/>
    </source>
</evidence>
<dbReference type="PANTHER" id="PTHR43776:SF7">
    <property type="entry name" value="D,D-DIPEPTIDE TRANSPORT ATP-BINDING PROTEIN DDPF-RELATED"/>
    <property type="match status" value="1"/>
</dbReference>
<feature type="non-terminal residue" evidence="7">
    <location>
        <position position="1"/>
    </location>
</feature>
<feature type="domain" description="ABC transporter" evidence="6">
    <location>
        <begin position="232"/>
        <end position="475"/>
    </location>
</feature>
<dbReference type="NCBIfam" id="NF008453">
    <property type="entry name" value="PRK11308.1"/>
    <property type="match status" value="2"/>
</dbReference>
<keyword evidence="5 7" id="KW-0067">ATP-binding</keyword>
<dbReference type="InterPro" id="IPR027417">
    <property type="entry name" value="P-loop_NTPase"/>
</dbReference>
<keyword evidence="3" id="KW-0813">Transport</keyword>
<dbReference type="InterPro" id="IPR017871">
    <property type="entry name" value="ABC_transporter-like_CS"/>
</dbReference>
<comment type="caution">
    <text evidence="7">The sequence shown here is derived from an EMBL/GenBank/DDBJ whole genome shotgun (WGS) entry which is preliminary data.</text>
</comment>
<dbReference type="Pfam" id="PF08352">
    <property type="entry name" value="oligo_HPY"/>
    <property type="match status" value="2"/>
</dbReference>
<dbReference type="GO" id="GO:0005886">
    <property type="term" value="C:plasma membrane"/>
    <property type="evidence" value="ECO:0007669"/>
    <property type="project" value="UniProtKB-SubCell"/>
</dbReference>
<dbReference type="PANTHER" id="PTHR43776">
    <property type="entry name" value="TRANSPORT ATP-BINDING PROTEIN"/>
    <property type="match status" value="1"/>
</dbReference>
<evidence type="ECO:0000256" key="1">
    <source>
        <dbReference type="ARBA" id="ARBA00004417"/>
    </source>
</evidence>
<dbReference type="AlphaFoldDB" id="A0A6B0XW67"/>
<dbReference type="GO" id="GO:0005524">
    <property type="term" value="F:ATP binding"/>
    <property type="evidence" value="ECO:0007669"/>
    <property type="project" value="UniProtKB-KW"/>
</dbReference>
<dbReference type="Gene3D" id="3.40.50.300">
    <property type="entry name" value="P-loop containing nucleotide triphosphate hydrolases"/>
    <property type="match status" value="2"/>
</dbReference>
<comment type="subcellular location">
    <subcellularLocation>
        <location evidence="1">Cell inner membrane</location>
        <topology evidence="1">Peripheral membrane protein</topology>
    </subcellularLocation>
</comment>
<dbReference type="Pfam" id="PF00005">
    <property type="entry name" value="ABC_tran"/>
    <property type="match status" value="2"/>
</dbReference>
<keyword evidence="4" id="KW-0547">Nucleotide-binding</keyword>
<dbReference type="PROSITE" id="PS50893">
    <property type="entry name" value="ABC_TRANSPORTER_2"/>
    <property type="match status" value="1"/>
</dbReference>
<dbReference type="GO" id="GO:0015833">
    <property type="term" value="P:peptide transport"/>
    <property type="evidence" value="ECO:0007669"/>
    <property type="project" value="InterPro"/>
</dbReference>
<evidence type="ECO:0000256" key="4">
    <source>
        <dbReference type="ARBA" id="ARBA00022741"/>
    </source>
</evidence>
<dbReference type="SMART" id="SM00382">
    <property type="entry name" value="AAA"/>
    <property type="match status" value="2"/>
</dbReference>
<protein>
    <submittedName>
        <fullName evidence="7">ABC transporter ATP-binding protein</fullName>
    </submittedName>
</protein>
<dbReference type="InterPro" id="IPR003593">
    <property type="entry name" value="AAA+_ATPase"/>
</dbReference>
<organism evidence="7">
    <name type="scientific">Boseongicola sp. SB0664_bin_43</name>
    <dbReference type="NCBI Taxonomy" id="2604844"/>
    <lineage>
        <taxon>Bacteria</taxon>
        <taxon>Pseudomonadati</taxon>
        <taxon>Pseudomonadota</taxon>
        <taxon>Alphaproteobacteria</taxon>
        <taxon>Rhodobacterales</taxon>
        <taxon>Paracoccaceae</taxon>
        <taxon>Boseongicola</taxon>
    </lineage>
</organism>
<dbReference type="CDD" id="cd03257">
    <property type="entry name" value="ABC_NikE_OppD_transporters"/>
    <property type="match status" value="1"/>
</dbReference>
<accession>A0A6B0XW67</accession>
<dbReference type="EMBL" id="VXRY01000016">
    <property type="protein sequence ID" value="MXY32565.1"/>
    <property type="molecule type" value="Genomic_DNA"/>
</dbReference>
<evidence type="ECO:0000256" key="2">
    <source>
        <dbReference type="ARBA" id="ARBA00005417"/>
    </source>
</evidence>